<dbReference type="SUPFAM" id="SSF50249">
    <property type="entry name" value="Nucleic acid-binding proteins"/>
    <property type="match status" value="1"/>
</dbReference>
<keyword evidence="5" id="KW-0411">Iron-sulfur</keyword>
<dbReference type="InterPro" id="IPR030390">
    <property type="entry name" value="MeTrfase_TrmA_AS"/>
</dbReference>
<dbReference type="Gene3D" id="2.40.50.1070">
    <property type="match status" value="1"/>
</dbReference>
<feature type="active site" evidence="7">
    <location>
        <position position="420"/>
    </location>
</feature>
<dbReference type="Pfam" id="PF01938">
    <property type="entry name" value="TRAM"/>
    <property type="match status" value="1"/>
</dbReference>
<evidence type="ECO:0000259" key="8">
    <source>
        <dbReference type="PROSITE" id="PS50926"/>
    </source>
</evidence>
<dbReference type="InterPro" id="IPR010280">
    <property type="entry name" value="U5_MeTrfase_fam"/>
</dbReference>
<dbReference type="PANTHER" id="PTHR11061:SF45">
    <property type="match status" value="1"/>
</dbReference>
<keyword evidence="4 6" id="KW-0949">S-adenosyl-L-methionine</keyword>
<reference evidence="9 10" key="1">
    <citation type="submission" date="2016-12" db="EMBL/GenBank/DDBJ databases">
        <title>Domibacillus sp. SAB 38T whole genome sequencing.</title>
        <authorList>
            <person name="Verma A."/>
            <person name="Ojha A.K."/>
            <person name="Krishnamurthi S."/>
        </authorList>
    </citation>
    <scope>NUCLEOTIDE SEQUENCE [LARGE SCALE GENOMIC DNA]</scope>
    <source>
        <strain evidence="9 10">SAB 38</strain>
    </source>
</reference>
<dbReference type="Gene3D" id="2.40.50.140">
    <property type="entry name" value="Nucleic acid-binding proteins"/>
    <property type="match status" value="1"/>
</dbReference>
<dbReference type="PANTHER" id="PTHR11061">
    <property type="entry name" value="RNA M5U METHYLTRANSFERASE"/>
    <property type="match status" value="1"/>
</dbReference>
<evidence type="ECO:0000256" key="3">
    <source>
        <dbReference type="ARBA" id="ARBA00022679"/>
    </source>
</evidence>
<evidence type="ECO:0000313" key="10">
    <source>
        <dbReference type="Proteomes" id="UP000188613"/>
    </source>
</evidence>
<dbReference type="Pfam" id="PF05958">
    <property type="entry name" value="tRNA_U5-meth_tr"/>
    <property type="match status" value="1"/>
</dbReference>
<dbReference type="InterPro" id="IPR030391">
    <property type="entry name" value="MeTrfase_TrmA_CS"/>
</dbReference>
<dbReference type="Gene3D" id="3.40.50.150">
    <property type="entry name" value="Vaccinia Virus protein VP39"/>
    <property type="match status" value="1"/>
</dbReference>
<name>A0A1V2ABD3_9BACI</name>
<evidence type="ECO:0000256" key="1">
    <source>
        <dbReference type="ARBA" id="ARBA00022485"/>
    </source>
</evidence>
<sequence length="463" mass="51502">MDEVKTEMKNEIKMKTGQTFPLTIKRLGINGEGVGYFKRKAVFVPGALPGEEITAEATNVQSKFTEARVKKIRKKSPHRVTPPCPIYERCGGCQLQHLDYKSQLVEKRSILVQALERYTSLNISDLNIKETIGMDDPWNYRNKAQFQTGTRDGQIIAGLYVPNSNRLVNIEECIVHRPVINETIEAVRQLMKDLAIPVYNANAKNGVKTIVVRAGFETGEVQAVVVTGSNDFPKASLFAAELMKRKPAVTSVMHNINPGKTHLVFGDVTKRIAGSETITEKLGEFEYDLSARAFFQLNPAQTEKLYDEVKKAANVSPTDKVADAYCGSGTIGLWIGRKAAEVRGMDTVAESIADARANAKKYGVKAKYETGPAEKWLPKWQQQGWTPDVLVTDPPRTGLDRKLIQTIKTVKPKTFIYVSCNPSTLAKDLAELVSEYKIEGIQPVDMFPQTAHVECVVTLKRKL</sequence>
<dbReference type="FunFam" id="2.40.50.140:FF:000097">
    <property type="entry name" value="23S rRNA (uracil(1939)-C(5))-methyltransferase RlmD"/>
    <property type="match status" value="1"/>
</dbReference>
<evidence type="ECO:0000256" key="5">
    <source>
        <dbReference type="ARBA" id="ARBA00023014"/>
    </source>
</evidence>
<dbReference type="InterPro" id="IPR012340">
    <property type="entry name" value="NA-bd_OB-fold"/>
</dbReference>
<dbReference type="FunFam" id="2.40.50.1070:FF:000003">
    <property type="entry name" value="23S rRNA (Uracil-5-)-methyltransferase RumA"/>
    <property type="match status" value="1"/>
</dbReference>
<dbReference type="PROSITE" id="PS50926">
    <property type="entry name" value="TRAM"/>
    <property type="match status" value="1"/>
</dbReference>
<dbReference type="GO" id="GO:0070041">
    <property type="term" value="F:rRNA (uridine-C5-)-methyltransferase activity"/>
    <property type="evidence" value="ECO:0007669"/>
    <property type="project" value="TreeGrafter"/>
</dbReference>
<feature type="binding site" evidence="6">
    <location>
        <position position="346"/>
    </location>
    <ligand>
        <name>S-adenosyl-L-methionine</name>
        <dbReference type="ChEBI" id="CHEBI:59789"/>
    </ligand>
</feature>
<dbReference type="NCBIfam" id="TIGR00479">
    <property type="entry name" value="rumA"/>
    <property type="match status" value="1"/>
</dbReference>
<gene>
    <name evidence="9" type="ORF">BTO28_04105</name>
</gene>
<keyword evidence="2 6" id="KW-0489">Methyltransferase</keyword>
<dbReference type="STRING" id="1714355.BTO28_04105"/>
<dbReference type="SUPFAM" id="SSF53335">
    <property type="entry name" value="S-adenosyl-L-methionine-dependent methyltransferases"/>
    <property type="match status" value="1"/>
</dbReference>
<dbReference type="PROSITE" id="PS01231">
    <property type="entry name" value="TRMA_2"/>
    <property type="match status" value="1"/>
</dbReference>
<keyword evidence="3 6" id="KW-0808">Transferase</keyword>
<comment type="similarity">
    <text evidence="6">Belongs to the class I-like SAM-binding methyltransferase superfamily. RNA M5U methyltransferase family.</text>
</comment>
<keyword evidence="1" id="KW-0479">Metal-binding</keyword>
<evidence type="ECO:0000313" key="9">
    <source>
        <dbReference type="EMBL" id="OMP68142.1"/>
    </source>
</evidence>
<organism evidence="9 10">
    <name type="scientific">Domibacillus epiphyticus</name>
    <dbReference type="NCBI Taxonomy" id="1714355"/>
    <lineage>
        <taxon>Bacteria</taxon>
        <taxon>Bacillati</taxon>
        <taxon>Bacillota</taxon>
        <taxon>Bacilli</taxon>
        <taxon>Bacillales</taxon>
        <taxon>Bacillaceae</taxon>
        <taxon>Domibacillus</taxon>
    </lineage>
</organism>
<comment type="caution">
    <text evidence="9">The sequence shown here is derived from an EMBL/GenBank/DDBJ whole genome shotgun (WGS) entry which is preliminary data.</text>
</comment>
<dbReference type="InterPro" id="IPR029063">
    <property type="entry name" value="SAM-dependent_MTases_sf"/>
</dbReference>
<dbReference type="OrthoDB" id="9804590at2"/>
<feature type="domain" description="TRAM" evidence="8">
    <location>
        <begin position="13"/>
        <end position="71"/>
    </location>
</feature>
<accession>A0A1V2ABD3</accession>
<feature type="binding site" evidence="6">
    <location>
        <position position="393"/>
    </location>
    <ligand>
        <name>S-adenosyl-L-methionine</name>
        <dbReference type="ChEBI" id="CHEBI:59789"/>
    </ligand>
</feature>
<feature type="binding site" evidence="6">
    <location>
        <position position="296"/>
    </location>
    <ligand>
        <name>S-adenosyl-L-methionine</name>
        <dbReference type="ChEBI" id="CHEBI:59789"/>
    </ligand>
</feature>
<keyword evidence="1" id="KW-0004">4Fe-4S</keyword>
<evidence type="ECO:0000256" key="7">
    <source>
        <dbReference type="PROSITE-ProRule" id="PRU10015"/>
    </source>
</evidence>
<dbReference type="PROSITE" id="PS01230">
    <property type="entry name" value="TRMA_1"/>
    <property type="match status" value="1"/>
</dbReference>
<keyword evidence="10" id="KW-1185">Reference proteome</keyword>
<evidence type="ECO:0000256" key="6">
    <source>
        <dbReference type="PROSITE-ProRule" id="PRU01024"/>
    </source>
</evidence>
<protein>
    <submittedName>
        <fullName evidence="9">23S rRNA (Uracil-5-)-methyltransferase RumA</fullName>
    </submittedName>
</protein>
<dbReference type="EMBL" id="MSFI01000006">
    <property type="protein sequence ID" value="OMP68142.1"/>
    <property type="molecule type" value="Genomic_DNA"/>
</dbReference>
<feature type="binding site" evidence="6">
    <location>
        <position position="325"/>
    </location>
    <ligand>
        <name>S-adenosyl-L-methionine</name>
        <dbReference type="ChEBI" id="CHEBI:59789"/>
    </ligand>
</feature>
<dbReference type="GO" id="GO:0070475">
    <property type="term" value="P:rRNA base methylation"/>
    <property type="evidence" value="ECO:0007669"/>
    <property type="project" value="TreeGrafter"/>
</dbReference>
<feature type="active site" description="Nucleophile" evidence="6">
    <location>
        <position position="420"/>
    </location>
</feature>
<dbReference type="FunFam" id="3.40.50.150:FF:000009">
    <property type="entry name" value="23S rRNA (Uracil(1939)-C(5))-methyltransferase RlmD"/>
    <property type="match status" value="1"/>
</dbReference>
<proteinExistence type="inferred from homology"/>
<dbReference type="PROSITE" id="PS51687">
    <property type="entry name" value="SAM_MT_RNA_M5U"/>
    <property type="match status" value="1"/>
</dbReference>
<dbReference type="AlphaFoldDB" id="A0A1V2ABD3"/>
<keyword evidence="1" id="KW-0408">Iron</keyword>
<dbReference type="Proteomes" id="UP000188613">
    <property type="component" value="Unassembled WGS sequence"/>
</dbReference>
<dbReference type="CDD" id="cd02440">
    <property type="entry name" value="AdoMet_MTases"/>
    <property type="match status" value="1"/>
</dbReference>
<evidence type="ECO:0000256" key="2">
    <source>
        <dbReference type="ARBA" id="ARBA00022603"/>
    </source>
</evidence>
<dbReference type="InterPro" id="IPR002792">
    <property type="entry name" value="TRAM_dom"/>
</dbReference>
<evidence type="ECO:0000256" key="4">
    <source>
        <dbReference type="ARBA" id="ARBA00022691"/>
    </source>
</evidence>
<dbReference type="GO" id="GO:0051539">
    <property type="term" value="F:4 iron, 4 sulfur cluster binding"/>
    <property type="evidence" value="ECO:0007669"/>
    <property type="project" value="UniProtKB-KW"/>
</dbReference>